<dbReference type="PANTHER" id="PTHR45717">
    <property type="entry name" value="OS12G0527900 PROTEIN"/>
    <property type="match status" value="1"/>
</dbReference>
<gene>
    <name evidence="4" type="ORF">RJ641_029743</name>
</gene>
<proteinExistence type="inferred from homology"/>
<dbReference type="GO" id="GO:0005739">
    <property type="term" value="C:mitochondrion"/>
    <property type="evidence" value="ECO:0007669"/>
    <property type="project" value="TreeGrafter"/>
</dbReference>
<accession>A0AAN8W6R4</accession>
<dbReference type="SUPFAM" id="SSF48452">
    <property type="entry name" value="TPR-like"/>
    <property type="match status" value="1"/>
</dbReference>
<dbReference type="Gene3D" id="1.25.40.10">
    <property type="entry name" value="Tetratricopeptide repeat domain"/>
    <property type="match status" value="2"/>
</dbReference>
<dbReference type="PROSITE" id="PS51375">
    <property type="entry name" value="PPR"/>
    <property type="match status" value="1"/>
</dbReference>
<dbReference type="InterPro" id="IPR011990">
    <property type="entry name" value="TPR-like_helical_dom_sf"/>
</dbReference>
<dbReference type="InterPro" id="IPR002885">
    <property type="entry name" value="PPR_rpt"/>
</dbReference>
<organism evidence="4 5">
    <name type="scientific">Dillenia turbinata</name>
    <dbReference type="NCBI Taxonomy" id="194707"/>
    <lineage>
        <taxon>Eukaryota</taxon>
        <taxon>Viridiplantae</taxon>
        <taxon>Streptophyta</taxon>
        <taxon>Embryophyta</taxon>
        <taxon>Tracheophyta</taxon>
        <taxon>Spermatophyta</taxon>
        <taxon>Magnoliopsida</taxon>
        <taxon>eudicotyledons</taxon>
        <taxon>Gunneridae</taxon>
        <taxon>Pentapetalae</taxon>
        <taxon>Dilleniales</taxon>
        <taxon>Dilleniaceae</taxon>
        <taxon>Dillenia</taxon>
    </lineage>
</organism>
<evidence type="ECO:0000256" key="2">
    <source>
        <dbReference type="ARBA" id="ARBA00022737"/>
    </source>
</evidence>
<evidence type="ECO:0000256" key="3">
    <source>
        <dbReference type="PROSITE-ProRule" id="PRU00708"/>
    </source>
</evidence>
<comment type="similarity">
    <text evidence="1">Belongs to the PPR family. P subfamily.</text>
</comment>
<protein>
    <submittedName>
        <fullName evidence="4">Pentatricopeptide repeat</fullName>
    </submittedName>
</protein>
<feature type="repeat" description="PPR" evidence="3">
    <location>
        <begin position="362"/>
        <end position="396"/>
    </location>
</feature>
<dbReference type="GO" id="GO:0003729">
    <property type="term" value="F:mRNA binding"/>
    <property type="evidence" value="ECO:0007669"/>
    <property type="project" value="UniProtKB-ARBA"/>
</dbReference>
<dbReference type="Proteomes" id="UP001370490">
    <property type="component" value="Unassembled WGS sequence"/>
</dbReference>
<comment type="caution">
    <text evidence="4">The sequence shown here is derived from an EMBL/GenBank/DDBJ whole genome shotgun (WGS) entry which is preliminary data.</text>
</comment>
<evidence type="ECO:0000256" key="1">
    <source>
        <dbReference type="ARBA" id="ARBA00007626"/>
    </source>
</evidence>
<dbReference type="EMBL" id="JBAMMX010000005">
    <property type="protein sequence ID" value="KAK6940212.1"/>
    <property type="molecule type" value="Genomic_DNA"/>
</dbReference>
<dbReference type="Pfam" id="PF01535">
    <property type="entry name" value="PPR"/>
    <property type="match status" value="4"/>
</dbReference>
<evidence type="ECO:0000313" key="4">
    <source>
        <dbReference type="EMBL" id="KAK6940212.1"/>
    </source>
</evidence>
<name>A0AAN8W6R4_9MAGN</name>
<reference evidence="4 5" key="1">
    <citation type="submission" date="2023-12" db="EMBL/GenBank/DDBJ databases">
        <title>A high-quality genome assembly for Dillenia turbinata (Dilleniales).</title>
        <authorList>
            <person name="Chanderbali A."/>
        </authorList>
    </citation>
    <scope>NUCLEOTIDE SEQUENCE [LARGE SCALE GENOMIC DNA]</scope>
    <source>
        <strain evidence="4">LSX21</strain>
        <tissue evidence="4">Leaf</tissue>
    </source>
</reference>
<dbReference type="PANTHER" id="PTHR45717:SF13">
    <property type="entry name" value="OS02G0796400 PROTEIN"/>
    <property type="match status" value="1"/>
</dbReference>
<evidence type="ECO:0000313" key="5">
    <source>
        <dbReference type="Proteomes" id="UP001370490"/>
    </source>
</evidence>
<dbReference type="AlphaFoldDB" id="A0AAN8W6R4"/>
<keyword evidence="2" id="KW-0677">Repeat</keyword>
<keyword evidence="5" id="KW-1185">Reference proteome</keyword>
<sequence>MPSMAAHRSIFLTLNRPILLRSLFIPSNGTNSPRLLSFFTSATDIVHNPKDNIERRILRLNSPNTTATAVLQNWIDEGHNFMISDLRRITSKLIKFQRYKHALELFNWMDAEKSLWMSPADCNTRLDLIVKVHGISKAEEFFTELPNSTLKKSACFPLLHAYAKQRNTEKAEALMLRLNELGLAVYPYLFNEMMKLYMATCQFDKVFLVILQMKQNKIPLTVLSYNLWMRSYGMSSGVNSAEMVYKEMLRDKNVQVGWSTLVTLANIYAQAGLVQNAIITLRAAEEKLSTRNRIGYLFLITCYASLNNKDGVLRLWEASKAVDSRITCANYMCILQCLVKLGDLGEAEKIFMEWENECLNYDMRVSNVLLGAYASNGFMDKAESLHLHTLEKGGSPNYKTWEILMEGWLKCQNMEKAINAMKNGFPMLKHCRWRPLNHTIITIAAYFEKQGEVEDAYKYLKLLHHAGLASLAVYKSLLRMYHCAQRPALDILEMMERDKLELDDEASALVQTLRSE</sequence>